<dbReference type="EMBL" id="AP027732">
    <property type="protein sequence ID" value="BDZ48052.1"/>
    <property type="molecule type" value="Genomic_DNA"/>
</dbReference>
<evidence type="ECO:0000313" key="3">
    <source>
        <dbReference type="Proteomes" id="UP001321486"/>
    </source>
</evidence>
<organism evidence="2 3">
    <name type="scientific">Frondihabitans sucicola</name>
    <dbReference type="NCBI Taxonomy" id="1268041"/>
    <lineage>
        <taxon>Bacteria</taxon>
        <taxon>Bacillati</taxon>
        <taxon>Actinomycetota</taxon>
        <taxon>Actinomycetes</taxon>
        <taxon>Micrococcales</taxon>
        <taxon>Microbacteriaceae</taxon>
        <taxon>Frondihabitans</taxon>
    </lineage>
</organism>
<name>A0ABM8GIQ2_9MICO</name>
<keyword evidence="3" id="KW-1185">Reference proteome</keyword>
<dbReference type="Proteomes" id="UP001321486">
    <property type="component" value="Chromosome"/>
</dbReference>
<feature type="compositionally biased region" description="Basic and acidic residues" evidence="1">
    <location>
        <begin position="1"/>
        <end position="15"/>
    </location>
</feature>
<protein>
    <submittedName>
        <fullName evidence="2">Uncharacterized protein</fullName>
    </submittedName>
</protein>
<evidence type="ECO:0000256" key="1">
    <source>
        <dbReference type="SAM" id="MobiDB-lite"/>
    </source>
</evidence>
<evidence type="ECO:0000313" key="2">
    <source>
        <dbReference type="EMBL" id="BDZ48052.1"/>
    </source>
</evidence>
<feature type="region of interest" description="Disordered" evidence="1">
    <location>
        <begin position="1"/>
        <end position="27"/>
    </location>
</feature>
<proteinExistence type="predicted"/>
<accession>A0ABM8GIQ2</accession>
<sequence length="175" mass="18261">MKAQHDRWRFPRQEPDDVASDEVPLAPPETALPEGAVVADDDGAVVSALVPLPSVVLAPELLALPSLEPALESVLALPLGDDEAPAELLSLQTAIPLTAAIATPAAPTAAVATRALRSPLIRTFIAPPLARDCGRLTRQRSGAHLSAAWRVSMCGLGRVSQAAADRAIQGTHDPR</sequence>
<reference evidence="3" key="1">
    <citation type="journal article" date="2019" name="Int. J. Syst. Evol. Microbiol.">
        <title>The Global Catalogue of Microorganisms (GCM) 10K type strain sequencing project: providing services to taxonomists for standard genome sequencing and annotation.</title>
        <authorList>
            <consortium name="The Broad Institute Genomics Platform"/>
            <consortium name="The Broad Institute Genome Sequencing Center for Infectious Disease"/>
            <person name="Wu L."/>
            <person name="Ma J."/>
        </authorList>
    </citation>
    <scope>NUCLEOTIDE SEQUENCE [LARGE SCALE GENOMIC DNA]</scope>
    <source>
        <strain evidence="3">NBRC 108728</strain>
    </source>
</reference>
<gene>
    <name evidence="2" type="ORF">GCM10025867_02930</name>
</gene>